<dbReference type="GO" id="GO:0051231">
    <property type="term" value="P:spindle elongation"/>
    <property type="evidence" value="ECO:0007669"/>
    <property type="project" value="TreeGrafter"/>
</dbReference>
<dbReference type="Gene3D" id="3.40.850.10">
    <property type="entry name" value="Kinesin motor domain"/>
    <property type="match status" value="1"/>
</dbReference>
<dbReference type="GO" id="GO:0008574">
    <property type="term" value="F:plus-end-directed microtubule motor activity"/>
    <property type="evidence" value="ECO:0007669"/>
    <property type="project" value="TreeGrafter"/>
</dbReference>
<dbReference type="Proteomes" id="UP001418222">
    <property type="component" value="Unassembled WGS sequence"/>
</dbReference>
<dbReference type="GO" id="GO:0090307">
    <property type="term" value="P:mitotic spindle assembly"/>
    <property type="evidence" value="ECO:0007669"/>
    <property type="project" value="TreeGrafter"/>
</dbReference>
<keyword evidence="7" id="KW-0206">Cytoskeleton</keyword>
<evidence type="ECO:0000313" key="13">
    <source>
        <dbReference type="EMBL" id="KAK8944922.1"/>
    </source>
</evidence>
<feature type="binding site" evidence="10">
    <location>
        <begin position="102"/>
        <end position="109"/>
    </location>
    <ligand>
        <name>ATP</name>
        <dbReference type="ChEBI" id="CHEBI:30616"/>
    </ligand>
</feature>
<organism evidence="13 14">
    <name type="scientific">Platanthera zijinensis</name>
    <dbReference type="NCBI Taxonomy" id="2320716"/>
    <lineage>
        <taxon>Eukaryota</taxon>
        <taxon>Viridiplantae</taxon>
        <taxon>Streptophyta</taxon>
        <taxon>Embryophyta</taxon>
        <taxon>Tracheophyta</taxon>
        <taxon>Spermatophyta</taxon>
        <taxon>Magnoliopsida</taxon>
        <taxon>Liliopsida</taxon>
        <taxon>Asparagales</taxon>
        <taxon>Orchidaceae</taxon>
        <taxon>Orchidoideae</taxon>
        <taxon>Orchideae</taxon>
        <taxon>Orchidinae</taxon>
        <taxon>Platanthera</taxon>
    </lineage>
</organism>
<keyword evidence="14" id="KW-1185">Reference proteome</keyword>
<dbReference type="EMBL" id="JBBWWQ010000006">
    <property type="protein sequence ID" value="KAK8944922.1"/>
    <property type="molecule type" value="Genomic_DNA"/>
</dbReference>
<dbReference type="InterPro" id="IPR001752">
    <property type="entry name" value="Kinesin_motor_dom"/>
</dbReference>
<dbReference type="FunFam" id="3.40.850.10:FF:000019">
    <property type="entry name" value="Kinesin-like protein KIN-5D"/>
    <property type="match status" value="1"/>
</dbReference>
<comment type="caution">
    <text evidence="13">The sequence shown here is derived from an EMBL/GenBank/DDBJ whole genome shotgun (WGS) entry which is preliminary data.</text>
</comment>
<dbReference type="GO" id="GO:0008017">
    <property type="term" value="F:microtubule binding"/>
    <property type="evidence" value="ECO:0007669"/>
    <property type="project" value="InterPro"/>
</dbReference>
<dbReference type="SMART" id="SM00129">
    <property type="entry name" value="KISc"/>
    <property type="match status" value="1"/>
</dbReference>
<evidence type="ECO:0000256" key="11">
    <source>
        <dbReference type="SAM" id="Coils"/>
    </source>
</evidence>
<dbReference type="InterPro" id="IPR047149">
    <property type="entry name" value="KIF11-like"/>
</dbReference>
<evidence type="ECO:0000256" key="4">
    <source>
        <dbReference type="ARBA" id="ARBA00022741"/>
    </source>
</evidence>
<keyword evidence="2" id="KW-0963">Cytoplasm</keyword>
<evidence type="ECO:0000256" key="3">
    <source>
        <dbReference type="ARBA" id="ARBA00022701"/>
    </source>
</evidence>
<dbReference type="AlphaFoldDB" id="A0AAP0BN53"/>
<comment type="similarity">
    <text evidence="8">Belongs to the TRAFAC class myosin-kinesin ATPase superfamily. Kinesin family. KIN-5/BimC subfamily.</text>
</comment>
<evidence type="ECO:0000256" key="7">
    <source>
        <dbReference type="ARBA" id="ARBA00023212"/>
    </source>
</evidence>
<dbReference type="PANTHER" id="PTHR47970">
    <property type="entry name" value="KINESIN-LIKE PROTEIN KIF11"/>
    <property type="match status" value="1"/>
</dbReference>
<sequence>MEGFDAKCGEKLEGVNVQVVLRCRPLSEEDEISRTPTVVTCDELKGEVLAIQSIGNKQTERAFVFDKVFGPTSQQVDLFTQSVSPLVSDVLEGFHCTIFAYGQTATGKTYTMEGGGKMAKNGELHSDAGVIQRSAQKCFEELEAKRAQYIMKVSFLEIYNEEITDLLSSKKWEFLDDKSTRRITLMEDGKGGVFVRGMEEDIVYSADEIYKILENAATRRHRTANLLNKHSSRSHSIFSITIHIKDISREGQEIIKTGKLNLVDLAGSVNVLRSGAGEGRAREAGEINKSLLTLGRVINALVDESSHVPYRDSKLTRLLRNSLGGKTKACIIATISPSIHCLEETLCTLDYAHRARNIKSKPEINQKTMESTMMKDLNYEIDHLKKELNATNEKNSIHFPRDCFLQEDEKKAIAEKMERMELKLKFKDKQLIVLQELYDSQQYLTADLIEELDHNQIKLEGSEKMLLDQEEKYQKAKCVIRENEHLIMKLQHSERELVEHAHSLRSELEFNDADISRLLCKIEHKCNIEERNQIILQRFQSHLTQQLHILLKIVSTSVMEQENQLQEIEDEMHSFVCGKAMATREYKGWVEKLKDLYCSGITTLDGLAGQLDQNSQLTFGKFYSQVLTHSTYVDDCLRGITFEADNLLKELQTDFSNQIFKLNVFGKLQHEGHQRTAEATRSISNTFINFLHMLDVHASRLSKILEETQIVEDQQLSKLEREFEECAAIEDKQLLEKVVEMLTSSNALKRKQVQKAINALRQNAHERTSNLQKEVSNTQNFTSLIKEQWRLYIEETERHYLENIAAVESRRFSLEEGLNDCIEKTEMGSLLWENSWDFTVSLGKETIALMESIVRNGIEANQKIRADISSGATTALENLDAGIKALQSSIDCSLESDDDACEKINSIIIPSLREQLDLKSRHCDKILEIKECVDKCVKHEYMGF</sequence>
<reference evidence="13 14" key="1">
    <citation type="journal article" date="2022" name="Nat. Plants">
        <title>Genomes of leafy and leafless Platanthera orchids illuminate the evolution of mycoheterotrophy.</title>
        <authorList>
            <person name="Li M.H."/>
            <person name="Liu K.W."/>
            <person name="Li Z."/>
            <person name="Lu H.C."/>
            <person name="Ye Q.L."/>
            <person name="Zhang D."/>
            <person name="Wang J.Y."/>
            <person name="Li Y.F."/>
            <person name="Zhong Z.M."/>
            <person name="Liu X."/>
            <person name="Yu X."/>
            <person name="Liu D.K."/>
            <person name="Tu X.D."/>
            <person name="Liu B."/>
            <person name="Hao Y."/>
            <person name="Liao X.Y."/>
            <person name="Jiang Y.T."/>
            <person name="Sun W.H."/>
            <person name="Chen J."/>
            <person name="Chen Y.Q."/>
            <person name="Ai Y."/>
            <person name="Zhai J.W."/>
            <person name="Wu S.S."/>
            <person name="Zhou Z."/>
            <person name="Hsiao Y.Y."/>
            <person name="Wu W.L."/>
            <person name="Chen Y.Y."/>
            <person name="Lin Y.F."/>
            <person name="Hsu J.L."/>
            <person name="Li C.Y."/>
            <person name="Wang Z.W."/>
            <person name="Zhao X."/>
            <person name="Zhong W.Y."/>
            <person name="Ma X.K."/>
            <person name="Ma L."/>
            <person name="Huang J."/>
            <person name="Chen G.Z."/>
            <person name="Huang M.Z."/>
            <person name="Huang L."/>
            <person name="Peng D.H."/>
            <person name="Luo Y.B."/>
            <person name="Zou S.Q."/>
            <person name="Chen S.P."/>
            <person name="Lan S."/>
            <person name="Tsai W.C."/>
            <person name="Van de Peer Y."/>
            <person name="Liu Z.J."/>
        </authorList>
    </citation>
    <scope>NUCLEOTIDE SEQUENCE [LARGE SCALE GENOMIC DNA]</scope>
    <source>
        <strain evidence="13">Lor287</strain>
    </source>
</reference>
<comment type="function">
    <text evidence="9">Responsible for microtubule translocation. May be important for the organization of phragmoplast-specific arrays of microtubules. Plays an essential role in stabilizing the mitotic spindle. Required during mitotic cytokinesis.</text>
</comment>
<dbReference type="GO" id="GO:0005524">
    <property type="term" value="F:ATP binding"/>
    <property type="evidence" value="ECO:0007669"/>
    <property type="project" value="UniProtKB-UniRule"/>
</dbReference>
<evidence type="ECO:0000256" key="10">
    <source>
        <dbReference type="PROSITE-ProRule" id="PRU00283"/>
    </source>
</evidence>
<keyword evidence="3" id="KW-0493">Microtubule</keyword>
<evidence type="ECO:0000256" key="2">
    <source>
        <dbReference type="ARBA" id="ARBA00022490"/>
    </source>
</evidence>
<evidence type="ECO:0000256" key="5">
    <source>
        <dbReference type="ARBA" id="ARBA00022840"/>
    </source>
</evidence>
<gene>
    <name evidence="13" type="primary">TKRP125</name>
    <name evidence="13" type="ORF">KSP39_PZI007710</name>
</gene>
<protein>
    <submittedName>
        <fullName evidence="13">125 kDa kinesin-related protein</fullName>
    </submittedName>
</protein>
<evidence type="ECO:0000313" key="14">
    <source>
        <dbReference type="Proteomes" id="UP001418222"/>
    </source>
</evidence>
<dbReference type="PROSITE" id="PS50067">
    <property type="entry name" value="KINESIN_MOTOR_2"/>
    <property type="match status" value="1"/>
</dbReference>
<dbReference type="SUPFAM" id="SSF52540">
    <property type="entry name" value="P-loop containing nucleoside triphosphate hydrolases"/>
    <property type="match status" value="1"/>
</dbReference>
<evidence type="ECO:0000259" key="12">
    <source>
        <dbReference type="PROSITE" id="PS50067"/>
    </source>
</evidence>
<evidence type="ECO:0000256" key="1">
    <source>
        <dbReference type="ARBA" id="ARBA00004186"/>
    </source>
</evidence>
<keyword evidence="11" id="KW-0175">Coiled coil</keyword>
<keyword evidence="5 10" id="KW-0067">ATP-binding</keyword>
<dbReference type="InterPro" id="IPR036961">
    <property type="entry name" value="Kinesin_motor_dom_sf"/>
</dbReference>
<dbReference type="PANTHER" id="PTHR47970:SF9">
    <property type="entry name" value="KINESIN-LIKE PROTEIN KIN-5D"/>
    <property type="match status" value="1"/>
</dbReference>
<keyword evidence="4 10" id="KW-0547">Nucleotide-binding</keyword>
<accession>A0AAP0BN53</accession>
<feature type="coiled-coil region" evidence="11">
    <location>
        <begin position="374"/>
        <end position="430"/>
    </location>
</feature>
<evidence type="ECO:0000256" key="8">
    <source>
        <dbReference type="ARBA" id="ARBA00034704"/>
    </source>
</evidence>
<evidence type="ECO:0000256" key="6">
    <source>
        <dbReference type="ARBA" id="ARBA00023175"/>
    </source>
</evidence>
<dbReference type="GO" id="GO:0007018">
    <property type="term" value="P:microtubule-based movement"/>
    <property type="evidence" value="ECO:0007669"/>
    <property type="project" value="InterPro"/>
</dbReference>
<evidence type="ECO:0000256" key="9">
    <source>
        <dbReference type="ARBA" id="ARBA00046159"/>
    </source>
</evidence>
<feature type="domain" description="Kinesin motor" evidence="12">
    <location>
        <begin position="16"/>
        <end position="358"/>
    </location>
</feature>
<name>A0AAP0BN53_9ASPA</name>
<dbReference type="Pfam" id="PF00225">
    <property type="entry name" value="Kinesin"/>
    <property type="match status" value="1"/>
</dbReference>
<dbReference type="InterPro" id="IPR027417">
    <property type="entry name" value="P-loop_NTPase"/>
</dbReference>
<dbReference type="PRINTS" id="PR00380">
    <property type="entry name" value="KINESINHEAVY"/>
</dbReference>
<dbReference type="GO" id="GO:0072686">
    <property type="term" value="C:mitotic spindle"/>
    <property type="evidence" value="ECO:0007669"/>
    <property type="project" value="TreeGrafter"/>
</dbReference>
<comment type="subcellular location">
    <subcellularLocation>
        <location evidence="1">Cytoplasm</location>
        <location evidence="1">Cytoskeleton</location>
        <location evidence="1">Spindle</location>
    </subcellularLocation>
</comment>
<proteinExistence type="inferred from homology"/>
<keyword evidence="6 10" id="KW-0505">Motor protein</keyword>
<dbReference type="GO" id="GO:0005876">
    <property type="term" value="C:spindle microtubule"/>
    <property type="evidence" value="ECO:0007669"/>
    <property type="project" value="TreeGrafter"/>
</dbReference>